<evidence type="ECO:0000256" key="3">
    <source>
        <dbReference type="ARBA" id="ARBA00023242"/>
    </source>
</evidence>
<dbReference type="Pfam" id="PF00170">
    <property type="entry name" value="bZIP_1"/>
    <property type="match status" value="1"/>
</dbReference>
<dbReference type="GO" id="GO:0005737">
    <property type="term" value="C:cytoplasm"/>
    <property type="evidence" value="ECO:0007669"/>
    <property type="project" value="UniProtKB-SubCell"/>
</dbReference>
<dbReference type="InterPro" id="IPR046347">
    <property type="entry name" value="bZIP_sf"/>
</dbReference>
<dbReference type="EMBL" id="KV441390">
    <property type="protein sequence ID" value="OAF61118.1"/>
    <property type="molecule type" value="Genomic_DNA"/>
</dbReference>
<dbReference type="VEuPathDB" id="FungiDB:GMDG_07872"/>
<organism evidence="6">
    <name type="scientific">Pseudogymnoascus destructans</name>
    <dbReference type="NCBI Taxonomy" id="655981"/>
    <lineage>
        <taxon>Eukaryota</taxon>
        <taxon>Fungi</taxon>
        <taxon>Dikarya</taxon>
        <taxon>Ascomycota</taxon>
        <taxon>Pezizomycotina</taxon>
        <taxon>Leotiomycetes</taxon>
        <taxon>Thelebolales</taxon>
        <taxon>Thelebolaceae</taxon>
        <taxon>Pseudogymnoascus</taxon>
    </lineage>
</organism>
<dbReference type="PANTHER" id="PTHR40621:SF8">
    <property type="entry name" value="AP-1-LIKE TRANSCRIPTION FACTOR YAP3"/>
    <property type="match status" value="1"/>
</dbReference>
<dbReference type="PANTHER" id="PTHR40621">
    <property type="entry name" value="TRANSCRIPTION FACTOR KAPC-RELATED"/>
    <property type="match status" value="1"/>
</dbReference>
<sequence>MDMGNMAGYDDNKPKVLNGHIHFPPNMDYNYNANANQQLYQFLGLPPTPSRSNINGDDFCNGSPPEAFEQFQTFDAYNHFDVHGAGQPPTPQSQHQPSVANTNDSHDGGSEALNSEQRQASNSDDEDMTPAQSRRKAQNRAAQRAFRERKERHVKELEEQVAELKKESSSFATQNEILRLNLQKVSTENEILKATSSNHQGEALLSSTGPLCYSPTDFYTELLKPHENKTISHRIVMDPVSGGRLLAAAASWDFIISHPLAKQGVVDIPAVSEKLKSKAKCDGQGPVFAEGDIVAAIEDSVVGDGDELL</sequence>
<dbReference type="PROSITE" id="PS50217">
    <property type="entry name" value="BZIP"/>
    <property type="match status" value="1"/>
</dbReference>
<dbReference type="OrthoDB" id="4940293at2759"/>
<feature type="domain" description="BZIP" evidence="5">
    <location>
        <begin position="129"/>
        <end position="192"/>
    </location>
</feature>
<evidence type="ECO:0000313" key="6">
    <source>
        <dbReference type="EMBL" id="OAF61118.1"/>
    </source>
</evidence>
<dbReference type="CDD" id="cd14688">
    <property type="entry name" value="bZIP_YAP"/>
    <property type="match status" value="1"/>
</dbReference>
<feature type="compositionally biased region" description="Polar residues" evidence="4">
    <location>
        <begin position="112"/>
        <end position="122"/>
    </location>
</feature>
<dbReference type="InterPro" id="IPR050936">
    <property type="entry name" value="AP-1-like"/>
</dbReference>
<comment type="subcellular location">
    <subcellularLocation>
        <location evidence="2">Cytoplasm</location>
    </subcellularLocation>
    <subcellularLocation>
        <location evidence="1">Nucleus</location>
    </subcellularLocation>
</comment>
<dbReference type="GO" id="GO:0090575">
    <property type="term" value="C:RNA polymerase II transcription regulator complex"/>
    <property type="evidence" value="ECO:0007669"/>
    <property type="project" value="TreeGrafter"/>
</dbReference>
<dbReference type="SUPFAM" id="SSF57959">
    <property type="entry name" value="Leucine zipper domain"/>
    <property type="match status" value="1"/>
</dbReference>
<dbReference type="GO" id="GO:0000976">
    <property type="term" value="F:transcription cis-regulatory region binding"/>
    <property type="evidence" value="ECO:0007669"/>
    <property type="project" value="InterPro"/>
</dbReference>
<reference evidence="6" key="1">
    <citation type="submission" date="2016-03" db="EMBL/GenBank/DDBJ databases">
        <title>Updated assembly of Pseudogymnoascus destructans, the fungus causing white-nose syndrome of bats.</title>
        <authorList>
            <person name="Palmer J.M."/>
            <person name="Drees K.P."/>
            <person name="Foster J.T."/>
            <person name="Lindner D.L."/>
        </authorList>
    </citation>
    <scope>NUCLEOTIDE SEQUENCE [LARGE SCALE GENOMIC DNA]</scope>
    <source>
        <strain evidence="6">20631-21</strain>
    </source>
</reference>
<dbReference type="Gene3D" id="1.10.238.100">
    <property type="entry name" value="YAP1 redox domain. Chain B"/>
    <property type="match status" value="1"/>
</dbReference>
<protein>
    <recommendedName>
        <fullName evidence="5">BZIP domain-containing protein</fullName>
    </recommendedName>
</protein>
<evidence type="ECO:0000256" key="2">
    <source>
        <dbReference type="ARBA" id="ARBA00004496"/>
    </source>
</evidence>
<dbReference type="RefSeq" id="XP_024326396.1">
    <property type="nucleotide sequence ID" value="XM_024466056.1"/>
</dbReference>
<proteinExistence type="predicted"/>
<dbReference type="GeneID" id="36285473"/>
<accession>A0A177AG81</accession>
<keyword evidence="3" id="KW-0539">Nucleus</keyword>
<dbReference type="Proteomes" id="UP000077154">
    <property type="component" value="Unassembled WGS sequence"/>
</dbReference>
<dbReference type="PROSITE" id="PS00036">
    <property type="entry name" value="BZIP_BASIC"/>
    <property type="match status" value="1"/>
</dbReference>
<evidence type="ECO:0000256" key="1">
    <source>
        <dbReference type="ARBA" id="ARBA00004123"/>
    </source>
</evidence>
<feature type="region of interest" description="Disordered" evidence="4">
    <location>
        <begin position="80"/>
        <end position="152"/>
    </location>
</feature>
<evidence type="ECO:0000259" key="5">
    <source>
        <dbReference type="PROSITE" id="PS50217"/>
    </source>
</evidence>
<dbReference type="SUPFAM" id="SSF111430">
    <property type="entry name" value="YAP1 redox domain"/>
    <property type="match status" value="1"/>
</dbReference>
<name>A0A177AG81_9PEZI</name>
<dbReference type="InterPro" id="IPR004827">
    <property type="entry name" value="bZIP"/>
</dbReference>
<dbReference type="GO" id="GO:0001228">
    <property type="term" value="F:DNA-binding transcription activator activity, RNA polymerase II-specific"/>
    <property type="evidence" value="ECO:0007669"/>
    <property type="project" value="TreeGrafter"/>
</dbReference>
<dbReference type="InterPro" id="IPR023167">
    <property type="entry name" value="Yap1_redox_dom_sf"/>
</dbReference>
<dbReference type="eggNOG" id="ENOG502S2TX">
    <property type="taxonomic scope" value="Eukaryota"/>
</dbReference>
<gene>
    <name evidence="6" type="ORF">VC83_02390</name>
</gene>
<dbReference type="SMART" id="SM00338">
    <property type="entry name" value="BRLZ"/>
    <property type="match status" value="1"/>
</dbReference>
<dbReference type="AlphaFoldDB" id="A0A177AG81"/>
<dbReference type="Gene3D" id="1.20.5.170">
    <property type="match status" value="1"/>
</dbReference>
<evidence type="ECO:0000256" key="4">
    <source>
        <dbReference type="SAM" id="MobiDB-lite"/>
    </source>
</evidence>